<evidence type="ECO:0008006" key="3">
    <source>
        <dbReference type="Google" id="ProtNLM"/>
    </source>
</evidence>
<dbReference type="Proteomes" id="UP000006241">
    <property type="component" value="Unassembled WGS sequence"/>
</dbReference>
<sequence>MKYILLLLLPFFIGSCTETIQLQPGNYQMTCGYKESVYKAMKKTDRGSVGCNVACDHEIYHRSFLALNKDKTFVLAIEDVLMHGNYELVKNKVKLKDRDGSELILEIKEQQPDCIQLLGVFDEISSRAISANERLYFNFTLDSTQSVETDSKFTYEVNTWRIAPMDSESDAEIKKRLLNNLDYVCAYVQHVLNSGVYHGYKMDGIPTPLRYLENGIVLREWDNVPQSWKDIFYDESDAYRAYEMMYETFKNTEANRYKRSGLLVVFYYLKDLRNALSDKQ</sequence>
<evidence type="ECO:0000313" key="2">
    <source>
        <dbReference type="Proteomes" id="UP000006241"/>
    </source>
</evidence>
<comment type="caution">
    <text evidence="1">The sequence shown here is derived from an EMBL/GenBank/DDBJ whole genome shotgun (WGS) entry which is preliminary data.</text>
</comment>
<evidence type="ECO:0000313" key="1">
    <source>
        <dbReference type="EMBL" id="EEI93744.1"/>
    </source>
</evidence>
<reference evidence="1 2" key="1">
    <citation type="submission" date="2009-01" db="EMBL/GenBank/DDBJ databases">
        <authorList>
            <person name="Qin X."/>
            <person name="Bachman B."/>
            <person name="Battles P."/>
            <person name="Bell A."/>
            <person name="Bess C."/>
            <person name="Bickham C."/>
            <person name="Chaboub L."/>
            <person name="Chen D."/>
            <person name="Coyle M."/>
            <person name="Deiros D.R."/>
            <person name="Dinh H."/>
            <person name="Forbes L."/>
            <person name="Fowler G."/>
            <person name="Francisco L."/>
            <person name="Fu Q."/>
            <person name="Gubbala S."/>
            <person name="Hale W."/>
            <person name="Han Y."/>
            <person name="Hemphill L."/>
            <person name="Highlander S.K."/>
            <person name="Hirani K."/>
            <person name="Hogues M."/>
            <person name="Jackson L."/>
            <person name="Jakkamsetti A."/>
            <person name="Javaid M."/>
            <person name="Jiang H."/>
            <person name="Korchina V."/>
            <person name="Kovar C."/>
            <person name="Lara F."/>
            <person name="Lee S."/>
            <person name="Mata R."/>
            <person name="Mathew T."/>
            <person name="Moen C."/>
            <person name="Morales K."/>
            <person name="Munidasa M."/>
            <person name="Nazareth L."/>
            <person name="Ngo R."/>
            <person name="Nguyen L."/>
            <person name="Okwuonu G."/>
            <person name="Ongeri F."/>
            <person name="Patil S."/>
            <person name="Petrosino J."/>
            <person name="Pham C."/>
            <person name="Pham P."/>
            <person name="Pu L.-L."/>
            <person name="Puazo M."/>
            <person name="Raj R."/>
            <person name="Reid J."/>
            <person name="Rouhana J."/>
            <person name="Saada N."/>
            <person name="Shang Y."/>
            <person name="Simmons D."/>
            <person name="Thornton R."/>
            <person name="Warren J."/>
            <person name="Weissenberger G."/>
            <person name="Zhang J."/>
            <person name="Zhang L."/>
            <person name="Zhou C."/>
            <person name="Zhu D."/>
            <person name="Muzny D."/>
            <person name="Worley K."/>
            <person name="Gibbs R."/>
        </authorList>
    </citation>
    <scope>NUCLEOTIDE SEQUENCE [LARGE SCALE GENOMIC DNA]</scope>
    <source>
        <strain evidence="1 2">ATCC 33300</strain>
    </source>
</reference>
<dbReference type="EMBL" id="ACHB01000013">
    <property type="protein sequence ID" value="EEI93744.1"/>
    <property type="molecule type" value="Genomic_DNA"/>
</dbReference>
<dbReference type="HOGENOM" id="CLU_993601_0_0_10"/>
<proteinExistence type="predicted"/>
<dbReference type="AlphaFoldDB" id="C2FTE1"/>
<organism evidence="1 2">
    <name type="scientific">Sphingobacterium spiritivorum ATCC 33300</name>
    <dbReference type="NCBI Taxonomy" id="525372"/>
    <lineage>
        <taxon>Bacteria</taxon>
        <taxon>Pseudomonadati</taxon>
        <taxon>Bacteroidota</taxon>
        <taxon>Sphingobacteriia</taxon>
        <taxon>Sphingobacteriales</taxon>
        <taxon>Sphingobacteriaceae</taxon>
        <taxon>Sphingobacterium</taxon>
    </lineage>
</organism>
<name>C2FTE1_SPHSI</name>
<protein>
    <recommendedName>
        <fullName evidence="3">Lipoprotein</fullName>
    </recommendedName>
</protein>
<accession>C2FTE1</accession>
<dbReference type="PROSITE" id="PS51257">
    <property type="entry name" value="PROKAR_LIPOPROTEIN"/>
    <property type="match status" value="1"/>
</dbReference>
<gene>
    <name evidence="1" type="ORF">HMPREF0765_0597</name>
</gene>